<keyword evidence="5" id="KW-1185">Reference proteome</keyword>
<keyword evidence="2" id="KW-1133">Transmembrane helix</keyword>
<dbReference type="OrthoDB" id="9800141at2"/>
<dbReference type="GO" id="GO:0046872">
    <property type="term" value="F:metal ion binding"/>
    <property type="evidence" value="ECO:0007669"/>
    <property type="project" value="UniProtKB-KW"/>
</dbReference>
<keyword evidence="2" id="KW-0472">Membrane</keyword>
<dbReference type="InterPro" id="IPR039447">
    <property type="entry name" value="UreH-like_TM_dom"/>
</dbReference>
<feature type="transmembrane region" description="Helical" evidence="2">
    <location>
        <begin position="283"/>
        <end position="306"/>
    </location>
</feature>
<dbReference type="Pfam" id="PF00403">
    <property type="entry name" value="HMA"/>
    <property type="match status" value="1"/>
</dbReference>
<proteinExistence type="predicted"/>
<keyword evidence="1" id="KW-0479">Metal-binding</keyword>
<feature type="transmembrane region" description="Helical" evidence="2">
    <location>
        <begin position="211"/>
        <end position="231"/>
    </location>
</feature>
<evidence type="ECO:0000256" key="2">
    <source>
        <dbReference type="SAM" id="Phobius"/>
    </source>
</evidence>
<dbReference type="SUPFAM" id="SSF55008">
    <property type="entry name" value="HMA, heavy metal-associated domain"/>
    <property type="match status" value="1"/>
</dbReference>
<feature type="transmembrane region" description="Helical" evidence="2">
    <location>
        <begin position="374"/>
        <end position="392"/>
    </location>
</feature>
<dbReference type="PANTHER" id="PTHR42208:SF1">
    <property type="entry name" value="HEAVY METAL TRANSPORTER"/>
    <property type="match status" value="1"/>
</dbReference>
<dbReference type="Gene3D" id="3.30.70.100">
    <property type="match status" value="1"/>
</dbReference>
<evidence type="ECO:0000313" key="5">
    <source>
        <dbReference type="Proteomes" id="UP000254051"/>
    </source>
</evidence>
<evidence type="ECO:0000256" key="1">
    <source>
        <dbReference type="ARBA" id="ARBA00022723"/>
    </source>
</evidence>
<dbReference type="Pfam" id="PF13386">
    <property type="entry name" value="DsbD_2"/>
    <property type="match status" value="1"/>
</dbReference>
<name>A0A315ZVK7_9FIRM</name>
<feature type="transmembrane region" description="Helical" evidence="2">
    <location>
        <begin position="119"/>
        <end position="143"/>
    </location>
</feature>
<feature type="transmembrane region" description="Helical" evidence="2">
    <location>
        <begin position="164"/>
        <end position="191"/>
    </location>
</feature>
<evidence type="ECO:0000259" key="3">
    <source>
        <dbReference type="PROSITE" id="PS50846"/>
    </source>
</evidence>
<dbReference type="CDD" id="cd00371">
    <property type="entry name" value="HMA"/>
    <property type="match status" value="1"/>
</dbReference>
<feature type="transmembrane region" description="Helical" evidence="2">
    <location>
        <begin position="252"/>
        <end position="271"/>
    </location>
</feature>
<dbReference type="RefSeq" id="WP_109712395.1">
    <property type="nucleotide sequence ID" value="NZ_QGDS01000009.1"/>
</dbReference>
<feature type="transmembrane region" description="Helical" evidence="2">
    <location>
        <begin position="82"/>
        <end position="99"/>
    </location>
</feature>
<sequence length="678" mass="71435">MESGQKTKRLKIGGMTCINCQNKIERKLRKVAGIKSVKVSYSAGTADITYDTDLISLKEITRIIEKLDYEVLTGNENQESNISRVIGILVIVVSLYVLLEQFGVLNLLVPSQLADTKMGYGMLFVIGLITSIHCVAMCGGINLSQCIPHAEVAGGGKKSRMATFAPAFLYNLGRVISYTVIGFILGSVGLLFGGGGSDAGLPVMAQGVLKLIAGVFMVIMGINMLGLFPVLRKFQPRMPKIFVRKAGKVKSKSSLIVGLLNGLMPCGPLQSMQIVALASGNPLVGALSMFLFSLGTVPLMLGLGSIVSALGKKFTQKVMAVGAVLVVVLGLAMLSQGVSLSGLLPPNLLFPIILALCAVGVVSVIPFGKSSYKMVSTAAVLGVVIIAAAALASRTVGGADSVDNESIQIVDGKQIVNSTLSPGSYPNITVQAGTPVKWTINAPSGSINGCNNSINIQEYGISNYSFKDGDNVIEFTPTTTGQFQYSCWMGMIRGSITVVEAGTEPTGSTDSASAEGYENLGDTIAEIPDPVPAGVKIPVDGVSIATETTDEYGEGIQEVTIELTDEGFSPAIVVVKAGLNVKWNIKNSISGAENGTQLLIPNYATQLLLSSGENPLFFFPTDDFDFSTGDNKFYGYIKMVDDLNNVDVDGIKEKVSEFEPMIWPPETFQAAGGGSCCG</sequence>
<dbReference type="PANTHER" id="PTHR42208">
    <property type="entry name" value="HEAVY METAL TRANSPORTER-RELATED"/>
    <property type="match status" value="1"/>
</dbReference>
<accession>A0A315ZVK7</accession>
<feature type="domain" description="HMA" evidence="3">
    <location>
        <begin position="6"/>
        <end position="72"/>
    </location>
</feature>
<evidence type="ECO:0000313" key="4">
    <source>
        <dbReference type="EMBL" id="SUQ14988.1"/>
    </source>
</evidence>
<gene>
    <name evidence="4" type="ORF">SAMN05216529_10939</name>
</gene>
<protein>
    <submittedName>
        <fullName evidence="4">Sulfite exporter TauE/SafE</fullName>
    </submittedName>
</protein>
<dbReference type="InterPro" id="IPR008972">
    <property type="entry name" value="Cupredoxin"/>
</dbReference>
<reference evidence="5" key="1">
    <citation type="submission" date="2017-07" db="EMBL/GenBank/DDBJ databases">
        <authorList>
            <person name="Varghese N."/>
            <person name="Submissions S."/>
        </authorList>
    </citation>
    <scope>NUCLEOTIDE SEQUENCE [LARGE SCALE GENOMIC DNA]</scope>
    <source>
        <strain evidence="5">NLAE-zl-C134</strain>
    </source>
</reference>
<dbReference type="Proteomes" id="UP000254051">
    <property type="component" value="Unassembled WGS sequence"/>
</dbReference>
<dbReference type="InterPro" id="IPR036163">
    <property type="entry name" value="HMA_dom_sf"/>
</dbReference>
<organism evidence="4 5">
    <name type="scientific">Faecalicatena contorta</name>
    <dbReference type="NCBI Taxonomy" id="39482"/>
    <lineage>
        <taxon>Bacteria</taxon>
        <taxon>Bacillati</taxon>
        <taxon>Bacillota</taxon>
        <taxon>Clostridia</taxon>
        <taxon>Lachnospirales</taxon>
        <taxon>Lachnospiraceae</taxon>
        <taxon>Faecalicatena</taxon>
    </lineage>
</organism>
<dbReference type="InterPro" id="IPR017969">
    <property type="entry name" value="Heavy-metal-associated_CS"/>
</dbReference>
<feature type="transmembrane region" description="Helical" evidence="2">
    <location>
        <begin position="348"/>
        <end position="367"/>
    </location>
</feature>
<keyword evidence="2" id="KW-0812">Transmembrane</keyword>
<feature type="transmembrane region" description="Helical" evidence="2">
    <location>
        <begin position="318"/>
        <end position="336"/>
    </location>
</feature>
<dbReference type="SUPFAM" id="SSF49503">
    <property type="entry name" value="Cupredoxins"/>
    <property type="match status" value="1"/>
</dbReference>
<dbReference type="Gene3D" id="2.60.40.420">
    <property type="entry name" value="Cupredoxins - blue copper proteins"/>
    <property type="match status" value="2"/>
</dbReference>
<dbReference type="FunFam" id="3.30.70.100:FF:000001">
    <property type="entry name" value="ATPase copper transporting beta"/>
    <property type="match status" value="1"/>
</dbReference>
<dbReference type="PROSITE" id="PS01047">
    <property type="entry name" value="HMA_1"/>
    <property type="match status" value="1"/>
</dbReference>
<dbReference type="InterPro" id="IPR006121">
    <property type="entry name" value="HMA_dom"/>
</dbReference>
<dbReference type="AlphaFoldDB" id="A0A315ZVK7"/>
<dbReference type="PROSITE" id="PS50846">
    <property type="entry name" value="HMA_2"/>
    <property type="match status" value="1"/>
</dbReference>
<dbReference type="EMBL" id="UHJJ01000009">
    <property type="protein sequence ID" value="SUQ14988.1"/>
    <property type="molecule type" value="Genomic_DNA"/>
</dbReference>